<proteinExistence type="predicted"/>
<organism evidence="1 2">
    <name type="scientific">Candidatus Iainarchaeum sp</name>
    <dbReference type="NCBI Taxonomy" id="3101447"/>
    <lineage>
        <taxon>Archaea</taxon>
        <taxon>Candidatus Iainarchaeota</taxon>
        <taxon>Candidatus Iainarchaeia</taxon>
        <taxon>Candidatus Iainarchaeales</taxon>
        <taxon>Candidatus Iainarchaeaceae</taxon>
        <taxon>Candidatus Iainarchaeum</taxon>
    </lineage>
</organism>
<dbReference type="Proteomes" id="UP000526302">
    <property type="component" value="Unassembled WGS sequence"/>
</dbReference>
<reference evidence="1 2" key="1">
    <citation type="journal article" date="2020" name="Biotechnol. Biofuels">
        <title>New insights from the biogas microbiome by comprehensive genome-resolved metagenomics of nearly 1600 species originating from multiple anaerobic digesters.</title>
        <authorList>
            <person name="Campanaro S."/>
            <person name="Treu L."/>
            <person name="Rodriguez-R L.M."/>
            <person name="Kovalovszki A."/>
            <person name="Ziels R.M."/>
            <person name="Maus I."/>
            <person name="Zhu X."/>
            <person name="Kougias P.G."/>
            <person name="Basile A."/>
            <person name="Luo G."/>
            <person name="Schluter A."/>
            <person name="Konstantinidis K.T."/>
            <person name="Angelidaki I."/>
        </authorList>
    </citation>
    <scope>NUCLEOTIDE SEQUENCE [LARGE SCALE GENOMIC DNA]</scope>
    <source>
        <strain evidence="1">AS22ysBPME_79</strain>
    </source>
</reference>
<accession>A0A7K4BZY9</accession>
<dbReference type="EMBL" id="JAAZKV010000026">
    <property type="protein sequence ID" value="NMA44830.1"/>
    <property type="molecule type" value="Genomic_DNA"/>
</dbReference>
<dbReference type="PANTHER" id="PTHR37953">
    <property type="entry name" value="UPF0127 PROTEIN MJ1496"/>
    <property type="match status" value="1"/>
</dbReference>
<comment type="caution">
    <text evidence="1">The sequence shown here is derived from an EMBL/GenBank/DDBJ whole genome shotgun (WGS) entry which is preliminary data.</text>
</comment>
<dbReference type="Pfam" id="PF02643">
    <property type="entry name" value="DUF192"/>
    <property type="match status" value="1"/>
</dbReference>
<name>A0A7K4BZY9_9ARCH</name>
<evidence type="ECO:0000313" key="1">
    <source>
        <dbReference type="EMBL" id="NMA44830.1"/>
    </source>
</evidence>
<dbReference type="InterPro" id="IPR003795">
    <property type="entry name" value="DUF192"/>
</dbReference>
<dbReference type="Gene3D" id="2.60.120.1140">
    <property type="entry name" value="Protein of unknown function DUF192"/>
    <property type="match status" value="1"/>
</dbReference>
<dbReference type="PANTHER" id="PTHR37953:SF1">
    <property type="entry name" value="UPF0127 PROTEIN MJ1496"/>
    <property type="match status" value="1"/>
</dbReference>
<sequence>MLKVNGKPLIKKVKLANSPLERMRGLMFEDEKKFDYALVFTSPKEGKIESSLHMMFVFFPIAAIFLDSNKNVVDKTTLTPFTVNYTPKKPAKYVIEMPPKEAKKIKIKDKISW</sequence>
<dbReference type="InterPro" id="IPR038695">
    <property type="entry name" value="Saro_0823-like_sf"/>
</dbReference>
<protein>
    <submittedName>
        <fullName evidence="1">DUF192 domain-containing protein</fullName>
    </submittedName>
</protein>
<evidence type="ECO:0000313" key="2">
    <source>
        <dbReference type="Proteomes" id="UP000526302"/>
    </source>
</evidence>
<gene>
    <name evidence="1" type="ORF">GX950_03415</name>
</gene>
<dbReference type="AlphaFoldDB" id="A0A7K4BZY9"/>